<reference evidence="2" key="2">
    <citation type="submission" date="2023-05" db="EMBL/GenBank/DDBJ databases">
        <authorList>
            <consortium name="Lawrence Berkeley National Laboratory"/>
            <person name="Steindorff A."/>
            <person name="Hensen N."/>
            <person name="Bonometti L."/>
            <person name="Westerberg I."/>
            <person name="Brannstrom I.O."/>
            <person name="Guillou S."/>
            <person name="Cros-Aarteil S."/>
            <person name="Calhoun S."/>
            <person name="Haridas S."/>
            <person name="Kuo A."/>
            <person name="Mondo S."/>
            <person name="Pangilinan J."/>
            <person name="Riley R."/>
            <person name="Labutti K."/>
            <person name="Andreopoulos B."/>
            <person name="Lipzen A."/>
            <person name="Chen C."/>
            <person name="Yanf M."/>
            <person name="Daum C."/>
            <person name="Ng V."/>
            <person name="Clum A."/>
            <person name="Ohm R."/>
            <person name="Martin F."/>
            <person name="Silar P."/>
            <person name="Natvig D."/>
            <person name="Lalanne C."/>
            <person name="Gautier V."/>
            <person name="Ament-Velasquez S.L."/>
            <person name="Kruys A."/>
            <person name="Hutchinson M.I."/>
            <person name="Powell A.J."/>
            <person name="Barry K."/>
            <person name="Miller A.N."/>
            <person name="Grigoriev I.V."/>
            <person name="Debuchy R."/>
            <person name="Gladieux P."/>
            <person name="Thoren M.H."/>
            <person name="Johannesson H."/>
        </authorList>
    </citation>
    <scope>NUCLEOTIDE SEQUENCE</scope>
    <source>
        <strain evidence="2">CBS 990.96</strain>
    </source>
</reference>
<dbReference type="AlphaFoldDB" id="A0AAN7GXP4"/>
<dbReference type="EMBL" id="MU865343">
    <property type="protein sequence ID" value="KAK4226712.1"/>
    <property type="molecule type" value="Genomic_DNA"/>
</dbReference>
<gene>
    <name evidence="2" type="ORF">QBC38DRAFT_218386</name>
</gene>
<evidence type="ECO:0000256" key="1">
    <source>
        <dbReference type="SAM" id="MobiDB-lite"/>
    </source>
</evidence>
<evidence type="ECO:0000313" key="3">
    <source>
        <dbReference type="Proteomes" id="UP001301958"/>
    </source>
</evidence>
<feature type="region of interest" description="Disordered" evidence="1">
    <location>
        <begin position="1"/>
        <end position="61"/>
    </location>
</feature>
<reference evidence="2" key="1">
    <citation type="journal article" date="2023" name="Mol. Phylogenet. Evol.">
        <title>Genome-scale phylogeny and comparative genomics of the fungal order Sordariales.</title>
        <authorList>
            <person name="Hensen N."/>
            <person name="Bonometti L."/>
            <person name="Westerberg I."/>
            <person name="Brannstrom I.O."/>
            <person name="Guillou S."/>
            <person name="Cros-Aarteil S."/>
            <person name="Calhoun S."/>
            <person name="Haridas S."/>
            <person name="Kuo A."/>
            <person name="Mondo S."/>
            <person name="Pangilinan J."/>
            <person name="Riley R."/>
            <person name="LaButti K."/>
            <person name="Andreopoulos B."/>
            <person name="Lipzen A."/>
            <person name="Chen C."/>
            <person name="Yan M."/>
            <person name="Daum C."/>
            <person name="Ng V."/>
            <person name="Clum A."/>
            <person name="Steindorff A."/>
            <person name="Ohm R.A."/>
            <person name="Martin F."/>
            <person name="Silar P."/>
            <person name="Natvig D.O."/>
            <person name="Lalanne C."/>
            <person name="Gautier V."/>
            <person name="Ament-Velasquez S.L."/>
            <person name="Kruys A."/>
            <person name="Hutchinson M.I."/>
            <person name="Powell A.J."/>
            <person name="Barry K."/>
            <person name="Miller A.N."/>
            <person name="Grigoriev I.V."/>
            <person name="Debuchy R."/>
            <person name="Gladieux P."/>
            <person name="Hiltunen Thoren M."/>
            <person name="Johannesson H."/>
        </authorList>
    </citation>
    <scope>NUCLEOTIDE SEQUENCE</scope>
    <source>
        <strain evidence="2">CBS 990.96</strain>
    </source>
</reference>
<dbReference type="Proteomes" id="UP001301958">
    <property type="component" value="Unassembled WGS sequence"/>
</dbReference>
<name>A0AAN7GXP4_9PEZI</name>
<protein>
    <submittedName>
        <fullName evidence="2">Uncharacterized protein</fullName>
    </submittedName>
</protein>
<sequence>MANSNPDTSPIPNPTTEDSIDSDSDTDLPPNWKDPDAAYPWSDEEEEQIPPTKEQWEPTLRALTSSFSSISPSSPSESPNSFRLRAHSLLTQTISEVQTNGSIPRFLTDPPCKKFKILFFDTDPKVLSGQEKLSCPCCLPISESNITLSNDDGITKEQLITAVREYLYGEEWTEEKDGPKVWKGDELVQRWENKEEGMMRVRKGVVCKYNWLGGGWIDKEDRSKGRKCLEPLGPEVVLFVCGVDEFERLVKGVEKDGGGEVV</sequence>
<proteinExistence type="predicted"/>
<organism evidence="2 3">
    <name type="scientific">Podospora fimiseda</name>
    <dbReference type="NCBI Taxonomy" id="252190"/>
    <lineage>
        <taxon>Eukaryota</taxon>
        <taxon>Fungi</taxon>
        <taxon>Dikarya</taxon>
        <taxon>Ascomycota</taxon>
        <taxon>Pezizomycotina</taxon>
        <taxon>Sordariomycetes</taxon>
        <taxon>Sordariomycetidae</taxon>
        <taxon>Sordariales</taxon>
        <taxon>Podosporaceae</taxon>
        <taxon>Podospora</taxon>
    </lineage>
</organism>
<accession>A0AAN7GXP4</accession>
<evidence type="ECO:0000313" key="2">
    <source>
        <dbReference type="EMBL" id="KAK4226712.1"/>
    </source>
</evidence>
<feature type="compositionally biased region" description="Polar residues" evidence="1">
    <location>
        <begin position="1"/>
        <end position="10"/>
    </location>
</feature>
<keyword evidence="3" id="KW-1185">Reference proteome</keyword>
<comment type="caution">
    <text evidence="2">The sequence shown here is derived from an EMBL/GenBank/DDBJ whole genome shotgun (WGS) entry which is preliminary data.</text>
</comment>